<organism evidence="2">
    <name type="scientific">Siphoviridae sp. ctEBu1</name>
    <dbReference type="NCBI Taxonomy" id="2825393"/>
    <lineage>
        <taxon>Viruses</taxon>
        <taxon>Duplodnaviria</taxon>
        <taxon>Heunggongvirae</taxon>
        <taxon>Uroviricota</taxon>
        <taxon>Caudoviricetes</taxon>
    </lineage>
</organism>
<keyword evidence="1" id="KW-0472">Membrane</keyword>
<protein>
    <submittedName>
        <fullName evidence="2">Uncharacterized protein</fullName>
    </submittedName>
</protein>
<dbReference type="EMBL" id="BK015651">
    <property type="protein sequence ID" value="DAE18098.1"/>
    <property type="molecule type" value="Genomic_DNA"/>
</dbReference>
<evidence type="ECO:0000313" key="2">
    <source>
        <dbReference type="EMBL" id="DAE18098.1"/>
    </source>
</evidence>
<dbReference type="Pfam" id="PF19880">
    <property type="entry name" value="DUF6353"/>
    <property type="match status" value="1"/>
</dbReference>
<feature type="transmembrane region" description="Helical" evidence="1">
    <location>
        <begin position="29"/>
        <end position="47"/>
    </location>
</feature>
<keyword evidence="1" id="KW-1133">Transmembrane helix</keyword>
<reference evidence="2" key="1">
    <citation type="journal article" date="2021" name="Proc. Natl. Acad. Sci. U.S.A.">
        <title>A Catalog of Tens of Thousands of Viruses from Human Metagenomes Reveals Hidden Associations with Chronic Diseases.</title>
        <authorList>
            <person name="Tisza M.J."/>
            <person name="Buck C.B."/>
        </authorList>
    </citation>
    <scope>NUCLEOTIDE SEQUENCE</scope>
    <source>
        <strain evidence="2">CtEBu1</strain>
    </source>
</reference>
<name>A0A8S5QGJ3_9CAUD</name>
<proteinExistence type="predicted"/>
<dbReference type="InterPro" id="IPR045933">
    <property type="entry name" value="DUF6353"/>
</dbReference>
<sequence>MRGEGVVNKQVITNTLKSLQKTMRKHSPAILTGIGIAGMVATTVMAVRATPKALRMVDDKEIEDGKRLTTSEIIKTTWKCYIPAAVTGVCSAACIIGASSISARRNAALVTAYTISETALKEYKDKAVEVVGPKKEQAIRDAVAKEQLEKANVTERKFVATGRGETPCFDPLTNTCFKSDIETLRKAENVLNKRMRDEVKVTVNEFFEEIGLDPCDESIGENLGWDIDKGWIDLDFSSQLVDGVPYLVVGHHNPPRYIGWG</sequence>
<keyword evidence="1" id="KW-0812">Transmembrane</keyword>
<accession>A0A8S5QGJ3</accession>
<evidence type="ECO:0000256" key="1">
    <source>
        <dbReference type="SAM" id="Phobius"/>
    </source>
</evidence>